<feature type="domain" description="DinB-like" evidence="1">
    <location>
        <begin position="16"/>
        <end position="159"/>
    </location>
</feature>
<gene>
    <name evidence="2" type="ORF">CLV32_2774</name>
</gene>
<comment type="caution">
    <text evidence="2">The sequence shown here is derived from an EMBL/GenBank/DDBJ whole genome shotgun (WGS) entry which is preliminary data.</text>
</comment>
<evidence type="ECO:0000313" key="3">
    <source>
        <dbReference type="Proteomes" id="UP000295499"/>
    </source>
</evidence>
<dbReference type="InterPro" id="IPR024775">
    <property type="entry name" value="DinB-like"/>
</dbReference>
<dbReference type="RefSeq" id="WP_133556348.1">
    <property type="nucleotide sequence ID" value="NZ_SNWM01000003.1"/>
</dbReference>
<evidence type="ECO:0000259" key="1">
    <source>
        <dbReference type="Pfam" id="PF12867"/>
    </source>
</evidence>
<dbReference type="InterPro" id="IPR034660">
    <property type="entry name" value="DinB/YfiT-like"/>
</dbReference>
<accession>A0A4V3C3D9</accession>
<dbReference type="Gene3D" id="1.20.120.450">
    <property type="entry name" value="dinb family like domain"/>
    <property type="match status" value="1"/>
</dbReference>
<dbReference type="EMBL" id="SNWM01000003">
    <property type="protein sequence ID" value="TDO21668.1"/>
    <property type="molecule type" value="Genomic_DNA"/>
</dbReference>
<name>A0A4V3C3D9_9SPHI</name>
<dbReference type="Pfam" id="PF12867">
    <property type="entry name" value="DinB_2"/>
    <property type="match status" value="1"/>
</dbReference>
<protein>
    <submittedName>
        <fullName evidence="2">DinB family protein</fullName>
    </submittedName>
</protein>
<proteinExistence type="predicted"/>
<organism evidence="2 3">
    <name type="scientific">Pedobacter duraquae</name>
    <dbReference type="NCBI Taxonomy" id="425511"/>
    <lineage>
        <taxon>Bacteria</taxon>
        <taxon>Pseudomonadati</taxon>
        <taxon>Bacteroidota</taxon>
        <taxon>Sphingobacteriia</taxon>
        <taxon>Sphingobacteriales</taxon>
        <taxon>Sphingobacteriaceae</taxon>
        <taxon>Pedobacter</taxon>
    </lineage>
</organism>
<dbReference type="Proteomes" id="UP000295499">
    <property type="component" value="Unassembled WGS sequence"/>
</dbReference>
<dbReference type="SUPFAM" id="SSF109854">
    <property type="entry name" value="DinB/YfiT-like putative metalloenzymes"/>
    <property type="match status" value="1"/>
</dbReference>
<keyword evidence="3" id="KW-1185">Reference proteome</keyword>
<evidence type="ECO:0000313" key="2">
    <source>
        <dbReference type="EMBL" id="TDO21668.1"/>
    </source>
</evidence>
<dbReference type="AlphaFoldDB" id="A0A4V3C3D9"/>
<dbReference type="OrthoDB" id="679284at2"/>
<sequence>MDRIEICRACSEAFDQQEKLVAAFDTIHVNSIPFDGSWTAGQVVQHTIMANGGFLEMLNGEMTDTGRPSDLIVPRIASDFLDFSTKMDAPESLVPENILYEPAVLLQKVQHIYAGLRFVIENLDLTKTCVECELPGYGFLTRMEAVYFIVCHTKRHNYQLENIIRLLSEGTKTNIFGWLVFEFLSHSGDRLATDHTPIFW</sequence>
<reference evidence="2 3" key="1">
    <citation type="submission" date="2019-03" db="EMBL/GenBank/DDBJ databases">
        <title>Genomic Encyclopedia of Archaeal and Bacterial Type Strains, Phase II (KMG-II): from individual species to whole genera.</title>
        <authorList>
            <person name="Goeker M."/>
        </authorList>
    </citation>
    <scope>NUCLEOTIDE SEQUENCE [LARGE SCALE GENOMIC DNA]</scope>
    <source>
        <strain evidence="2 3">DSM 19034</strain>
    </source>
</reference>